<protein>
    <submittedName>
        <fullName evidence="1">Uncharacterized protein (TIGR03067 family)</fullName>
    </submittedName>
</protein>
<dbReference type="Proteomes" id="UP000295741">
    <property type="component" value="Unassembled WGS sequence"/>
</dbReference>
<proteinExistence type="predicted"/>
<organism evidence="1 2">
    <name type="scientific">Sediminibacterium goheungense</name>
    <dbReference type="NCBI Taxonomy" id="1086393"/>
    <lineage>
        <taxon>Bacteria</taxon>
        <taxon>Pseudomonadati</taxon>
        <taxon>Bacteroidota</taxon>
        <taxon>Chitinophagia</taxon>
        <taxon>Chitinophagales</taxon>
        <taxon>Chitinophagaceae</taxon>
        <taxon>Sediminibacterium</taxon>
    </lineage>
</organism>
<keyword evidence="2" id="KW-1185">Reference proteome</keyword>
<reference evidence="1 2" key="1">
    <citation type="submission" date="2019-03" db="EMBL/GenBank/DDBJ databases">
        <title>Genomic Encyclopedia of Archaeal and Bacterial Type Strains, Phase II (KMG-II): from individual species to whole genera.</title>
        <authorList>
            <person name="Goeker M."/>
        </authorList>
    </citation>
    <scope>NUCLEOTIDE SEQUENCE [LARGE SCALE GENOMIC DNA]</scope>
    <source>
        <strain evidence="1 2">DSM 28323</strain>
    </source>
</reference>
<dbReference type="RefSeq" id="WP_133474008.1">
    <property type="nucleotide sequence ID" value="NZ_SNWP01000010.1"/>
</dbReference>
<dbReference type="EMBL" id="SNWP01000010">
    <property type="protein sequence ID" value="TDO29406.1"/>
    <property type="molecule type" value="Genomic_DNA"/>
</dbReference>
<accession>A0A4R6J522</accession>
<evidence type="ECO:0000313" key="1">
    <source>
        <dbReference type="EMBL" id="TDO29406.1"/>
    </source>
</evidence>
<evidence type="ECO:0000313" key="2">
    <source>
        <dbReference type="Proteomes" id="UP000295741"/>
    </source>
</evidence>
<dbReference type="OrthoDB" id="678070at2"/>
<comment type="caution">
    <text evidence="1">The sequence shown here is derived from an EMBL/GenBank/DDBJ whole genome shotgun (WGS) entry which is preliminary data.</text>
</comment>
<name>A0A4R6J522_9BACT</name>
<sequence>MKQLTLITIATFFLASAFTIVKHPNASELNGSWRPIRQSIGGSELPITLFQSQKLIIQDSNYVLQAESVDKGILQYQNGRMDIYGKAGINKGKHFTAIYKLENEELSICYNLAGDNYPSGFETKGKPTLFLSVFKKEQDGKE</sequence>
<dbReference type="AlphaFoldDB" id="A0A4R6J522"/>
<gene>
    <name evidence="1" type="ORF">BC659_1495</name>
</gene>